<evidence type="ECO:0000256" key="5">
    <source>
        <dbReference type="ARBA" id="ARBA00022989"/>
    </source>
</evidence>
<keyword evidence="3 9" id="KW-0812">Transmembrane</keyword>
<dbReference type="Proteomes" id="UP001470230">
    <property type="component" value="Unassembled WGS sequence"/>
</dbReference>
<evidence type="ECO:0000256" key="8">
    <source>
        <dbReference type="PROSITE-ProRule" id="PRU00290"/>
    </source>
</evidence>
<comment type="similarity">
    <text evidence="1">Belongs to the synaptobrevin family.</text>
</comment>
<evidence type="ECO:0000256" key="1">
    <source>
        <dbReference type="ARBA" id="ARBA00008025"/>
    </source>
</evidence>
<keyword evidence="2" id="KW-0813">Transport</keyword>
<evidence type="ECO:0000259" key="10">
    <source>
        <dbReference type="PROSITE" id="PS50859"/>
    </source>
</evidence>
<organism evidence="12 13">
    <name type="scientific">Tritrichomonas musculus</name>
    <dbReference type="NCBI Taxonomy" id="1915356"/>
    <lineage>
        <taxon>Eukaryota</taxon>
        <taxon>Metamonada</taxon>
        <taxon>Parabasalia</taxon>
        <taxon>Tritrichomonadida</taxon>
        <taxon>Tritrichomonadidae</taxon>
        <taxon>Tritrichomonas</taxon>
    </lineage>
</organism>
<evidence type="ECO:0008006" key="14">
    <source>
        <dbReference type="Google" id="ProtNLM"/>
    </source>
</evidence>
<dbReference type="PROSITE" id="PS50859">
    <property type="entry name" value="LONGIN"/>
    <property type="match status" value="1"/>
</dbReference>
<dbReference type="InterPro" id="IPR010908">
    <property type="entry name" value="Longin_dom"/>
</dbReference>
<dbReference type="SMART" id="SM01270">
    <property type="entry name" value="Longin"/>
    <property type="match status" value="1"/>
</dbReference>
<dbReference type="PRINTS" id="PR00219">
    <property type="entry name" value="SYNAPTOBREVN"/>
</dbReference>
<protein>
    <recommendedName>
        <fullName evidence="14">Synaptobrevin family protein</fullName>
    </recommendedName>
</protein>
<dbReference type="Pfam" id="PF13774">
    <property type="entry name" value="Longin"/>
    <property type="match status" value="1"/>
</dbReference>
<dbReference type="SUPFAM" id="SSF58038">
    <property type="entry name" value="SNARE fusion complex"/>
    <property type="match status" value="1"/>
</dbReference>
<name>A0ABR2K1P6_9EUKA</name>
<dbReference type="CDD" id="cd14824">
    <property type="entry name" value="Longin"/>
    <property type="match status" value="1"/>
</dbReference>
<feature type="domain" description="V-SNARE coiled-coil homology" evidence="11">
    <location>
        <begin position="125"/>
        <end position="185"/>
    </location>
</feature>
<evidence type="ECO:0000256" key="3">
    <source>
        <dbReference type="ARBA" id="ARBA00022692"/>
    </source>
</evidence>
<dbReference type="InterPro" id="IPR011012">
    <property type="entry name" value="Longin-like_dom_sf"/>
</dbReference>
<comment type="caution">
    <text evidence="12">The sequence shown here is derived from an EMBL/GenBank/DDBJ whole genome shotgun (WGS) entry which is preliminary data.</text>
</comment>
<evidence type="ECO:0000313" key="13">
    <source>
        <dbReference type="Proteomes" id="UP001470230"/>
    </source>
</evidence>
<accession>A0ABR2K1P6</accession>
<evidence type="ECO:0000256" key="7">
    <source>
        <dbReference type="ARBA" id="ARBA00046280"/>
    </source>
</evidence>
<dbReference type="Gene3D" id="1.20.5.110">
    <property type="match status" value="1"/>
</dbReference>
<keyword evidence="8" id="KW-0175">Coiled coil</keyword>
<evidence type="ECO:0000256" key="4">
    <source>
        <dbReference type="ARBA" id="ARBA00022927"/>
    </source>
</evidence>
<keyword evidence="5 9" id="KW-1133">Transmembrane helix</keyword>
<dbReference type="PANTHER" id="PTHR21136">
    <property type="entry name" value="SNARE PROTEINS"/>
    <property type="match status" value="1"/>
</dbReference>
<keyword evidence="6 9" id="KW-0472">Membrane</keyword>
<dbReference type="SUPFAM" id="SSF64356">
    <property type="entry name" value="SNARE-like"/>
    <property type="match status" value="1"/>
</dbReference>
<dbReference type="CDD" id="cd15843">
    <property type="entry name" value="R-SNARE"/>
    <property type="match status" value="1"/>
</dbReference>
<dbReference type="Gene3D" id="3.30.450.50">
    <property type="entry name" value="Longin domain"/>
    <property type="match status" value="1"/>
</dbReference>
<evidence type="ECO:0000256" key="2">
    <source>
        <dbReference type="ARBA" id="ARBA00022448"/>
    </source>
</evidence>
<dbReference type="PANTHER" id="PTHR21136:SF168">
    <property type="entry name" value="VESICLE-ASSOCIATED MEMBRANE PROTEIN 9"/>
    <property type="match status" value="1"/>
</dbReference>
<evidence type="ECO:0000313" key="12">
    <source>
        <dbReference type="EMBL" id="KAK8885022.1"/>
    </source>
</evidence>
<keyword evidence="4" id="KW-0653">Protein transport</keyword>
<evidence type="ECO:0000256" key="9">
    <source>
        <dbReference type="SAM" id="Phobius"/>
    </source>
</evidence>
<dbReference type="InterPro" id="IPR042855">
    <property type="entry name" value="V_SNARE_CC"/>
</dbReference>
<proteinExistence type="inferred from homology"/>
<gene>
    <name evidence="12" type="ORF">M9Y10_044150</name>
</gene>
<dbReference type="EMBL" id="JAPFFF010000008">
    <property type="protein sequence ID" value="KAK8885022.1"/>
    <property type="molecule type" value="Genomic_DNA"/>
</dbReference>
<reference evidence="12 13" key="1">
    <citation type="submission" date="2024-04" db="EMBL/GenBank/DDBJ databases">
        <title>Tritrichomonas musculus Genome.</title>
        <authorList>
            <person name="Alves-Ferreira E."/>
            <person name="Grigg M."/>
            <person name="Lorenzi H."/>
            <person name="Galac M."/>
        </authorList>
    </citation>
    <scope>NUCLEOTIDE SEQUENCE [LARGE SCALE GENOMIC DNA]</scope>
    <source>
        <strain evidence="12 13">EAF2021</strain>
    </source>
</reference>
<comment type="subcellular location">
    <subcellularLocation>
        <location evidence="7">Endomembrane system</location>
        <topology evidence="7">Single-pass type IV membrane protein</topology>
    </subcellularLocation>
</comment>
<evidence type="ECO:0000256" key="6">
    <source>
        <dbReference type="ARBA" id="ARBA00023136"/>
    </source>
</evidence>
<sequence>MSFVYAIVLRDKTPLAEFPLNKPELASSASSILSQVNLESPRLTAQQGNYLYTTLSDSDNITFIGISDKSTEAQLRNSFINEIQREWRLKYGSSCSSFAAHEKDAEFGPIIEKVLNNYNNERAKQLQVVHNNISEAQMEMSKNMEMALNRRNRINEISEKADDVSQQSQLYYQGTTDLRRKMCWQKYKMFVLIGSLITILIIFLIIVWAVKNNKDKANNNDNN</sequence>
<feature type="transmembrane region" description="Helical" evidence="9">
    <location>
        <begin position="189"/>
        <end position="210"/>
    </location>
</feature>
<dbReference type="Pfam" id="PF00957">
    <property type="entry name" value="Synaptobrevin"/>
    <property type="match status" value="1"/>
</dbReference>
<keyword evidence="13" id="KW-1185">Reference proteome</keyword>
<dbReference type="InterPro" id="IPR001388">
    <property type="entry name" value="Synaptobrevin-like"/>
</dbReference>
<feature type="domain" description="Longin" evidence="10">
    <location>
        <begin position="3"/>
        <end position="111"/>
    </location>
</feature>
<dbReference type="InterPro" id="IPR051097">
    <property type="entry name" value="Synaptobrevin-like_transport"/>
</dbReference>
<evidence type="ECO:0000259" key="11">
    <source>
        <dbReference type="PROSITE" id="PS50892"/>
    </source>
</evidence>
<dbReference type="PROSITE" id="PS50892">
    <property type="entry name" value="V_SNARE"/>
    <property type="match status" value="1"/>
</dbReference>